<dbReference type="SMART" id="SM00867">
    <property type="entry name" value="YceI"/>
    <property type="match status" value="1"/>
</dbReference>
<feature type="chain" id="PRO_5046763035" evidence="1">
    <location>
        <begin position="20"/>
        <end position="206"/>
    </location>
</feature>
<gene>
    <name evidence="3" type="ORF">RPR59_09200</name>
</gene>
<dbReference type="SUPFAM" id="SSF101874">
    <property type="entry name" value="YceI-like"/>
    <property type="match status" value="1"/>
</dbReference>
<keyword evidence="4" id="KW-1185">Reference proteome</keyword>
<evidence type="ECO:0000313" key="3">
    <source>
        <dbReference type="EMBL" id="WNO52643.1"/>
    </source>
</evidence>
<dbReference type="InterPro" id="IPR007372">
    <property type="entry name" value="Lipid/polyisoprenoid-bd_YceI"/>
</dbReference>
<organism evidence="3 4">
    <name type="scientific">Stakelama saccharophila</name>
    <dbReference type="NCBI Taxonomy" id="3075605"/>
    <lineage>
        <taxon>Bacteria</taxon>
        <taxon>Pseudomonadati</taxon>
        <taxon>Pseudomonadota</taxon>
        <taxon>Alphaproteobacteria</taxon>
        <taxon>Sphingomonadales</taxon>
        <taxon>Sphingomonadaceae</taxon>
        <taxon>Stakelama</taxon>
    </lineage>
</organism>
<dbReference type="Gene3D" id="2.40.128.110">
    <property type="entry name" value="Lipid/polyisoprenoid-binding, YceI-like"/>
    <property type="match status" value="1"/>
</dbReference>
<evidence type="ECO:0000259" key="2">
    <source>
        <dbReference type="SMART" id="SM00867"/>
    </source>
</evidence>
<dbReference type="RefSeq" id="WP_313913303.1">
    <property type="nucleotide sequence ID" value="NZ_CP135076.1"/>
</dbReference>
<reference evidence="3 4" key="1">
    <citation type="submission" date="2023-09" db="EMBL/GenBank/DDBJ databases">
        <authorList>
            <person name="Rey-Velasco X."/>
        </authorList>
    </citation>
    <scope>NUCLEOTIDE SEQUENCE [LARGE SCALE GENOMIC DNA]</scope>
    <source>
        <strain evidence="3 4">W311</strain>
    </source>
</reference>
<dbReference type="Pfam" id="PF04264">
    <property type="entry name" value="YceI"/>
    <property type="match status" value="1"/>
</dbReference>
<dbReference type="InterPro" id="IPR036761">
    <property type="entry name" value="TTHA0802/YceI-like_sf"/>
</dbReference>
<dbReference type="EMBL" id="CP135076">
    <property type="protein sequence ID" value="WNO52643.1"/>
    <property type="molecule type" value="Genomic_DNA"/>
</dbReference>
<feature type="signal peptide" evidence="1">
    <location>
        <begin position="1"/>
        <end position="19"/>
    </location>
</feature>
<sequence>MRRAVLALALTLTAAVPLAAQQMPSEAPGKPDAARVTAGTYTVDPAHTQVLFTVNHLGFSQYTGQFTDPSGTLTLDPANPEAAKVMVTFPIDKVSTTAKALDEHLMKADFFDAEKYPEGKFVSTHVDASGRTATITGDLTLRGVTKPVVLKAEFIGAGPGMMGEHKTNIGFRATTQIKRSDFGIDYGIPLVSDRVDLVINAAFEKQ</sequence>
<evidence type="ECO:0000256" key="1">
    <source>
        <dbReference type="SAM" id="SignalP"/>
    </source>
</evidence>
<name>A0ABZ0B6Z9_9SPHN</name>
<accession>A0ABZ0B6Z9</accession>
<dbReference type="PANTHER" id="PTHR34406">
    <property type="entry name" value="PROTEIN YCEI"/>
    <property type="match status" value="1"/>
</dbReference>
<protein>
    <submittedName>
        <fullName evidence="3">YceI family protein</fullName>
    </submittedName>
</protein>
<proteinExistence type="predicted"/>
<feature type="domain" description="Lipid/polyisoprenoid-binding YceI-like" evidence="2">
    <location>
        <begin position="40"/>
        <end position="204"/>
    </location>
</feature>
<keyword evidence="1" id="KW-0732">Signal</keyword>
<dbReference type="PANTHER" id="PTHR34406:SF1">
    <property type="entry name" value="PROTEIN YCEI"/>
    <property type="match status" value="1"/>
</dbReference>
<evidence type="ECO:0000313" key="4">
    <source>
        <dbReference type="Proteomes" id="UP001302249"/>
    </source>
</evidence>
<dbReference type="Proteomes" id="UP001302249">
    <property type="component" value="Chromosome"/>
</dbReference>